<keyword evidence="8" id="KW-0547">Nucleotide-binding</keyword>
<dbReference type="STRING" id="65393.PCC7424_2388"/>
<dbReference type="Gene3D" id="1.10.3090.10">
    <property type="entry name" value="cca-adding enzyme, domain 2"/>
    <property type="match status" value="1"/>
</dbReference>
<dbReference type="CDD" id="cd05398">
    <property type="entry name" value="NT_ClassII-CCAase"/>
    <property type="match status" value="1"/>
</dbReference>
<dbReference type="Pfam" id="PF01368">
    <property type="entry name" value="DHH"/>
    <property type="match status" value="1"/>
</dbReference>
<dbReference type="AlphaFoldDB" id="B7KIX3"/>
<comment type="cofactor">
    <cofactor evidence="1">
        <name>Mg(2+)</name>
        <dbReference type="ChEBI" id="CHEBI:18420"/>
    </cofactor>
</comment>
<keyword evidence="15" id="KW-1185">Reference proteome</keyword>
<keyword evidence="9" id="KW-0460">Magnesium</keyword>
<dbReference type="Gene3D" id="3.10.580.10">
    <property type="entry name" value="CBS-domain"/>
    <property type="match status" value="1"/>
</dbReference>
<dbReference type="GO" id="GO:0016779">
    <property type="term" value="F:nucleotidyltransferase activity"/>
    <property type="evidence" value="ECO:0007669"/>
    <property type="project" value="UniProtKB-KW"/>
</dbReference>
<dbReference type="InterPro" id="IPR002646">
    <property type="entry name" value="PolA_pol_head_dom"/>
</dbReference>
<reference evidence="15" key="1">
    <citation type="journal article" date="2011" name="MBio">
        <title>Novel metabolic attributes of the genus Cyanothece, comprising a group of unicellular nitrogen-fixing Cyanobacteria.</title>
        <authorList>
            <person name="Bandyopadhyay A."/>
            <person name="Elvitigala T."/>
            <person name="Welsh E."/>
            <person name="Stockel J."/>
            <person name="Liberton M."/>
            <person name="Min H."/>
            <person name="Sherman L.A."/>
            <person name="Pakrasi H.B."/>
        </authorList>
    </citation>
    <scope>NUCLEOTIDE SEQUENCE [LARGE SCALE GENOMIC DNA]</scope>
    <source>
        <strain evidence="15">PCC 7424</strain>
    </source>
</reference>
<dbReference type="KEGG" id="cyc:PCC7424_2388"/>
<dbReference type="Pfam" id="PF00571">
    <property type="entry name" value="CBS"/>
    <property type="match status" value="2"/>
</dbReference>
<evidence type="ECO:0000256" key="1">
    <source>
        <dbReference type="ARBA" id="ARBA00001946"/>
    </source>
</evidence>
<dbReference type="GO" id="GO:0000166">
    <property type="term" value="F:nucleotide binding"/>
    <property type="evidence" value="ECO:0007669"/>
    <property type="project" value="UniProtKB-KW"/>
</dbReference>
<keyword evidence="6 14" id="KW-0548">Nucleotidyltransferase</keyword>
<dbReference type="EMBL" id="CP001291">
    <property type="protein sequence ID" value="ACK70809.1"/>
    <property type="molecule type" value="Genomic_DNA"/>
</dbReference>
<dbReference type="HOGENOM" id="CLU_015961_5_0_3"/>
<keyword evidence="7" id="KW-0479">Metal-binding</keyword>
<evidence type="ECO:0000256" key="5">
    <source>
        <dbReference type="ARBA" id="ARBA00022694"/>
    </source>
</evidence>
<dbReference type="eggNOG" id="COG0517">
    <property type="taxonomic scope" value="Bacteria"/>
</dbReference>
<sequence>MIDLILCHQTADFDAIGAAVGLSRLKIGSKIVLTGGAHPAVRDFLALHRDELPLVELRSVNPEQIRSIIVVDSQHRDRLGKASAWFDLPHITSIELYDHHPNGETDIPATQKYIEPIGATTTLIVEKLQQEKIQLTPIEATVMALGIHVDTGSLTFEQTTDRDAYSLAWLMTQGANVKIIAEYAEPGFTPQLQQLFSDALETIQTSEIRGYTVAWVLLTTDSFIPGLSNLAERLIELTESDALLFGHSYTKGQSDNNSAEKRLTVIGRSRIGGVDLNQLFTPYEGGGHPQAASVSFRGIDPQQMLTQLVEQLIELIPQPLSARDLMSSPVRTIRPETTIEQAQRILLRYGHSGLSVVDEKDQLVGIISRRDIDLALHHGFSHAPVKGYMTRNPKTITPETSLPEIEELMVTYDLGRLPVVKNEQLLGIVTRTDVLRQIHQDRLEKKERHHQKIPLISCLLPSFQERLYSPIWNLLQNAAKEAQQRGWHLYLVGGAVRDLLLAPGNQTLLLQDIDLVVDGFHRAADVGAGVELASKLREIYPQVRLSVHGEFQTAALIWHKDPELGSLMIDIATARTEFYPYPAANPQVEASSIRQDLYRRDFTINALAVRLTSPKEGELLDFFGGVEDLRSHQIKVLHANSFIEDPTRIYRAVRFAVRLGFKIEPLTEEYIRYAIESGVYEKLRLENHPAPALTTRLRAELNYILEASYWKPALQLLSHLGALRPLHSQLVLTGELWWEIRCVSRWLRYLDPDHHVSHWLIRLEILIASLKTEERIKIASNLQLPKDSIERLENLDSMEKTIKSALPNCQKVSEFVLLLRQYKIQILIIVGVRSDKSIRHIIWQYLTQWSKTQALLNGNDLKAMGYKPSPKFKEILDQLLIATLDQKIETKQEAVDFVKTIDN</sequence>
<dbReference type="Gene3D" id="3.90.1640.10">
    <property type="entry name" value="inorganic pyrophosphatase (n-terminal core)"/>
    <property type="match status" value="1"/>
</dbReference>
<keyword evidence="11" id="KW-0129">CBS domain</keyword>
<dbReference type="Proteomes" id="UP000002384">
    <property type="component" value="Chromosome"/>
</dbReference>
<keyword evidence="3" id="KW-0820">tRNA-binding</keyword>
<comment type="similarity">
    <text evidence="2 12">Belongs to the tRNA nucleotidyltransferase/poly(A) polymerase family.</text>
</comment>
<dbReference type="SUPFAM" id="SSF81891">
    <property type="entry name" value="Poly A polymerase C-terminal region-like"/>
    <property type="match status" value="1"/>
</dbReference>
<dbReference type="PANTHER" id="PTHR47788:SF1">
    <property type="entry name" value="A-ADDING TRNA NUCLEOTIDYLTRANSFERASE"/>
    <property type="match status" value="1"/>
</dbReference>
<dbReference type="Pfam" id="PF01743">
    <property type="entry name" value="PolyA_pol"/>
    <property type="match status" value="1"/>
</dbReference>
<dbReference type="InterPro" id="IPR043519">
    <property type="entry name" value="NT_sf"/>
</dbReference>
<evidence type="ECO:0000259" key="13">
    <source>
        <dbReference type="PROSITE" id="PS51371"/>
    </source>
</evidence>
<dbReference type="eggNOG" id="COG0618">
    <property type="taxonomic scope" value="Bacteria"/>
</dbReference>
<dbReference type="GO" id="GO:0000049">
    <property type="term" value="F:tRNA binding"/>
    <property type="evidence" value="ECO:0007669"/>
    <property type="project" value="UniProtKB-KW"/>
</dbReference>
<dbReference type="SUPFAM" id="SSF64182">
    <property type="entry name" value="DHH phosphoesterases"/>
    <property type="match status" value="1"/>
</dbReference>
<evidence type="ECO:0000256" key="4">
    <source>
        <dbReference type="ARBA" id="ARBA00022679"/>
    </source>
</evidence>
<dbReference type="GO" id="GO:0046872">
    <property type="term" value="F:metal ion binding"/>
    <property type="evidence" value="ECO:0007669"/>
    <property type="project" value="UniProtKB-KW"/>
</dbReference>
<accession>B7KIX3</accession>
<dbReference type="InterPro" id="IPR046342">
    <property type="entry name" value="CBS_dom_sf"/>
</dbReference>
<dbReference type="InterPro" id="IPR052390">
    <property type="entry name" value="tRNA_nt/polyA_polymerase"/>
</dbReference>
<keyword evidence="5" id="KW-0819">tRNA processing</keyword>
<keyword evidence="10 12" id="KW-0694">RNA-binding</keyword>
<evidence type="ECO:0000313" key="14">
    <source>
        <dbReference type="EMBL" id="ACK70809.1"/>
    </source>
</evidence>
<dbReference type="InterPro" id="IPR038763">
    <property type="entry name" value="DHH_sf"/>
</dbReference>
<feature type="domain" description="CBS" evidence="13">
    <location>
        <begin position="389"/>
        <end position="444"/>
    </location>
</feature>
<evidence type="ECO:0000256" key="3">
    <source>
        <dbReference type="ARBA" id="ARBA00022555"/>
    </source>
</evidence>
<dbReference type="SUPFAM" id="SSF81301">
    <property type="entry name" value="Nucleotidyltransferase"/>
    <property type="match status" value="1"/>
</dbReference>
<proteinExistence type="inferred from homology"/>
<gene>
    <name evidence="14" type="ordered locus">PCC7424_2388</name>
</gene>
<dbReference type="SUPFAM" id="SSF54631">
    <property type="entry name" value="CBS-domain pair"/>
    <property type="match status" value="1"/>
</dbReference>
<name>B7KIX3_GLOC7</name>
<evidence type="ECO:0000313" key="15">
    <source>
        <dbReference type="Proteomes" id="UP000002384"/>
    </source>
</evidence>
<dbReference type="Gene3D" id="3.30.460.10">
    <property type="entry name" value="Beta Polymerase, domain 2"/>
    <property type="match status" value="1"/>
</dbReference>
<protein>
    <submittedName>
        <fullName evidence="14">Polynucleotide adenylyltransferase region</fullName>
    </submittedName>
</protein>
<evidence type="ECO:0000256" key="12">
    <source>
        <dbReference type="RuleBase" id="RU003953"/>
    </source>
</evidence>
<evidence type="ECO:0000256" key="2">
    <source>
        <dbReference type="ARBA" id="ARBA00007265"/>
    </source>
</evidence>
<dbReference type="CDD" id="cd04595">
    <property type="entry name" value="CBS_pair_DHH_polyA_Pol_assoc"/>
    <property type="match status" value="1"/>
</dbReference>
<evidence type="ECO:0000256" key="9">
    <source>
        <dbReference type="ARBA" id="ARBA00022842"/>
    </source>
</evidence>
<organism evidence="14 15">
    <name type="scientific">Gloeothece citriformis (strain PCC 7424)</name>
    <name type="common">Cyanothece sp. (strain PCC 7424)</name>
    <dbReference type="NCBI Taxonomy" id="65393"/>
    <lineage>
        <taxon>Bacteria</taxon>
        <taxon>Bacillati</taxon>
        <taxon>Cyanobacteriota</taxon>
        <taxon>Cyanophyceae</taxon>
        <taxon>Oscillatoriophycideae</taxon>
        <taxon>Chroococcales</taxon>
        <taxon>Aphanothecaceae</taxon>
        <taxon>Gloeothece</taxon>
        <taxon>Gloeothece citriformis</taxon>
    </lineage>
</organism>
<evidence type="ECO:0000256" key="8">
    <source>
        <dbReference type="ARBA" id="ARBA00022741"/>
    </source>
</evidence>
<evidence type="ECO:0000256" key="7">
    <source>
        <dbReference type="ARBA" id="ARBA00022723"/>
    </source>
</evidence>
<dbReference type="InterPro" id="IPR000644">
    <property type="entry name" value="CBS_dom"/>
</dbReference>
<feature type="domain" description="CBS" evidence="13">
    <location>
        <begin position="326"/>
        <end position="385"/>
    </location>
</feature>
<evidence type="ECO:0000256" key="11">
    <source>
        <dbReference type="PROSITE-ProRule" id="PRU00703"/>
    </source>
</evidence>
<dbReference type="PANTHER" id="PTHR47788">
    <property type="entry name" value="POLYA POLYMERASE"/>
    <property type="match status" value="1"/>
</dbReference>
<keyword evidence="4 12" id="KW-0808">Transferase</keyword>
<dbReference type="GO" id="GO:0008033">
    <property type="term" value="P:tRNA processing"/>
    <property type="evidence" value="ECO:0007669"/>
    <property type="project" value="UniProtKB-KW"/>
</dbReference>
<dbReference type="Gene3D" id="3.10.310.30">
    <property type="match status" value="1"/>
</dbReference>
<dbReference type="PROSITE" id="PS51371">
    <property type="entry name" value="CBS"/>
    <property type="match status" value="2"/>
</dbReference>
<evidence type="ECO:0000256" key="10">
    <source>
        <dbReference type="ARBA" id="ARBA00022884"/>
    </source>
</evidence>
<dbReference type="InterPro" id="IPR001667">
    <property type="entry name" value="DDH_dom"/>
</dbReference>
<dbReference type="SMART" id="SM00116">
    <property type="entry name" value="CBS"/>
    <property type="match status" value="2"/>
</dbReference>
<evidence type="ECO:0000256" key="6">
    <source>
        <dbReference type="ARBA" id="ARBA00022695"/>
    </source>
</evidence>
<dbReference type="eggNOG" id="COG0617">
    <property type="taxonomic scope" value="Bacteria"/>
</dbReference>